<feature type="domain" description="Gamma tubulin complex component C-terminal" evidence="7">
    <location>
        <begin position="674"/>
        <end position="780"/>
    </location>
</feature>
<gene>
    <name evidence="10" type="ORF">GRF29_213g264314</name>
</gene>
<name>A0AAN6RCT7_9PLEO</name>
<dbReference type="PANTHER" id="PTHR19302:SF33">
    <property type="entry name" value="GAMMA-TUBULIN COMPLEX COMPONENT 5"/>
    <property type="match status" value="1"/>
</dbReference>
<feature type="region of interest" description="Disordered" evidence="6">
    <location>
        <begin position="154"/>
        <end position="181"/>
    </location>
</feature>
<feature type="compositionally biased region" description="Polar residues" evidence="6">
    <location>
        <begin position="815"/>
        <end position="861"/>
    </location>
</feature>
<dbReference type="Pfam" id="PF04130">
    <property type="entry name" value="GCP_C_terminal"/>
    <property type="match status" value="1"/>
</dbReference>
<dbReference type="InterPro" id="IPR059169">
    <property type="entry name" value="GCP5_N_ext"/>
</dbReference>
<dbReference type="GO" id="GO:0007020">
    <property type="term" value="P:microtubule nucleation"/>
    <property type="evidence" value="ECO:0007669"/>
    <property type="project" value="InterPro"/>
</dbReference>
<dbReference type="GO" id="GO:0051011">
    <property type="term" value="F:microtubule minus-end binding"/>
    <property type="evidence" value="ECO:0007669"/>
    <property type="project" value="TreeGrafter"/>
</dbReference>
<evidence type="ECO:0000256" key="1">
    <source>
        <dbReference type="ARBA" id="ARBA00010337"/>
    </source>
</evidence>
<dbReference type="InterPro" id="IPR032797">
    <property type="entry name" value="Mod21_N"/>
</dbReference>
<evidence type="ECO:0000313" key="11">
    <source>
        <dbReference type="Proteomes" id="UP001280581"/>
    </source>
</evidence>
<evidence type="ECO:0000256" key="4">
    <source>
        <dbReference type="ARBA" id="ARBA00023212"/>
    </source>
</evidence>
<feature type="region of interest" description="Disordered" evidence="6">
    <location>
        <begin position="764"/>
        <end position="861"/>
    </location>
</feature>
<dbReference type="GO" id="GO:0031122">
    <property type="term" value="P:cytoplasmic microtubule organization"/>
    <property type="evidence" value="ECO:0007669"/>
    <property type="project" value="TreeGrafter"/>
</dbReference>
<dbReference type="Pfam" id="PF17681">
    <property type="entry name" value="GCP_N_terminal"/>
    <property type="match status" value="1"/>
</dbReference>
<dbReference type="CDD" id="cd22572">
    <property type="entry name" value="GCP5_NTD"/>
    <property type="match status" value="1"/>
</dbReference>
<evidence type="ECO:0000259" key="7">
    <source>
        <dbReference type="Pfam" id="PF04130"/>
    </source>
</evidence>
<evidence type="ECO:0000256" key="2">
    <source>
        <dbReference type="ARBA" id="ARBA00022490"/>
    </source>
</evidence>
<dbReference type="InterPro" id="IPR007259">
    <property type="entry name" value="GCP"/>
</dbReference>
<evidence type="ECO:0000256" key="6">
    <source>
        <dbReference type="SAM" id="MobiDB-lite"/>
    </source>
</evidence>
<dbReference type="GO" id="GO:0000930">
    <property type="term" value="C:gamma-tubulin complex"/>
    <property type="evidence" value="ECO:0007669"/>
    <property type="project" value="TreeGrafter"/>
</dbReference>
<keyword evidence="2 5" id="KW-0963">Cytoplasm</keyword>
<dbReference type="GO" id="GO:0000278">
    <property type="term" value="P:mitotic cell cycle"/>
    <property type="evidence" value="ECO:0007669"/>
    <property type="project" value="TreeGrafter"/>
</dbReference>
<dbReference type="GO" id="GO:0051321">
    <property type="term" value="P:meiotic cell cycle"/>
    <property type="evidence" value="ECO:0007669"/>
    <property type="project" value="TreeGrafter"/>
</dbReference>
<evidence type="ECO:0000259" key="8">
    <source>
        <dbReference type="Pfam" id="PF14609"/>
    </source>
</evidence>
<comment type="subcellular location">
    <subcellularLocation>
        <location evidence="5">Cytoplasm</location>
        <location evidence="5">Cytoskeleton</location>
        <location evidence="5">Microtubule organizing center</location>
    </subcellularLocation>
</comment>
<organism evidence="10 11">
    <name type="scientific">Pseudopithomyces chartarum</name>
    <dbReference type="NCBI Taxonomy" id="1892770"/>
    <lineage>
        <taxon>Eukaryota</taxon>
        <taxon>Fungi</taxon>
        <taxon>Dikarya</taxon>
        <taxon>Ascomycota</taxon>
        <taxon>Pezizomycotina</taxon>
        <taxon>Dothideomycetes</taxon>
        <taxon>Pleosporomycetidae</taxon>
        <taxon>Pleosporales</taxon>
        <taxon>Massarineae</taxon>
        <taxon>Didymosphaeriaceae</taxon>
        <taxon>Pseudopithomyces</taxon>
    </lineage>
</organism>
<proteinExistence type="inferred from homology"/>
<comment type="similarity">
    <text evidence="1 5">Belongs to the TUBGCP family.</text>
</comment>
<dbReference type="InterPro" id="IPR040457">
    <property type="entry name" value="GCP_C"/>
</dbReference>
<evidence type="ECO:0000256" key="5">
    <source>
        <dbReference type="RuleBase" id="RU363050"/>
    </source>
</evidence>
<dbReference type="AlphaFoldDB" id="A0AAN6RCT7"/>
<dbReference type="GO" id="GO:0005874">
    <property type="term" value="C:microtubule"/>
    <property type="evidence" value="ECO:0007669"/>
    <property type="project" value="UniProtKB-KW"/>
</dbReference>
<comment type="caution">
    <text evidence="10">The sequence shown here is derived from an EMBL/GenBank/DDBJ whole genome shotgun (WGS) entry which is preliminary data.</text>
</comment>
<dbReference type="Proteomes" id="UP001280581">
    <property type="component" value="Unassembled WGS sequence"/>
</dbReference>
<evidence type="ECO:0000313" key="10">
    <source>
        <dbReference type="EMBL" id="KAK3200871.1"/>
    </source>
</evidence>
<dbReference type="GO" id="GO:0051225">
    <property type="term" value="P:spindle assembly"/>
    <property type="evidence" value="ECO:0007669"/>
    <property type="project" value="TreeGrafter"/>
</dbReference>
<evidence type="ECO:0000259" key="9">
    <source>
        <dbReference type="Pfam" id="PF17681"/>
    </source>
</evidence>
<dbReference type="Pfam" id="PF14609">
    <property type="entry name" value="GCP5-Mod21_N"/>
    <property type="match status" value="1"/>
</dbReference>
<reference evidence="10 11" key="1">
    <citation type="submission" date="2021-02" db="EMBL/GenBank/DDBJ databases">
        <title>Genome assembly of Pseudopithomyces chartarum.</title>
        <authorList>
            <person name="Jauregui R."/>
            <person name="Singh J."/>
            <person name="Voisey C."/>
        </authorList>
    </citation>
    <scope>NUCLEOTIDE SEQUENCE [LARGE SCALE GENOMIC DNA]</scope>
    <source>
        <strain evidence="10 11">AGR01</strain>
    </source>
</reference>
<keyword evidence="4 5" id="KW-0206">Cytoskeleton</keyword>
<dbReference type="InterPro" id="IPR042241">
    <property type="entry name" value="GCP_C_sf"/>
</dbReference>
<dbReference type="InterPro" id="IPR041470">
    <property type="entry name" value="GCP_N"/>
</dbReference>
<dbReference type="EMBL" id="WVTA01000017">
    <property type="protein sequence ID" value="KAK3200871.1"/>
    <property type="molecule type" value="Genomic_DNA"/>
</dbReference>
<evidence type="ECO:0000256" key="3">
    <source>
        <dbReference type="ARBA" id="ARBA00022701"/>
    </source>
</evidence>
<protein>
    <recommendedName>
        <fullName evidence="5">Spindle pole body component</fullName>
    </recommendedName>
</protein>
<dbReference type="PANTHER" id="PTHR19302">
    <property type="entry name" value="GAMMA TUBULIN COMPLEX PROTEIN"/>
    <property type="match status" value="1"/>
</dbReference>
<dbReference type="GO" id="GO:0000922">
    <property type="term" value="C:spindle pole"/>
    <property type="evidence" value="ECO:0007669"/>
    <property type="project" value="InterPro"/>
</dbReference>
<keyword evidence="11" id="KW-1185">Reference proteome</keyword>
<feature type="domain" description="Gamma-Tubulin ring complex non-core subunit mod21 N-terminal" evidence="8">
    <location>
        <begin position="67"/>
        <end position="157"/>
    </location>
</feature>
<feature type="domain" description="Gamma tubulin complex component protein N-terminal" evidence="9">
    <location>
        <begin position="222"/>
        <end position="529"/>
    </location>
</feature>
<dbReference type="GO" id="GO:0005816">
    <property type="term" value="C:spindle pole body"/>
    <property type="evidence" value="ECO:0007669"/>
    <property type="project" value="UniProtKB-ARBA"/>
</dbReference>
<sequence>MAQNAKLAALTDELIQSILTFDPHTNKQAFRHARDIAKHGLRPHQYARTNQFDVQSSFVGLDEKFRVLNRDDLADALGQRVKEINQRTGKWIPECLSLLLHLSDRPAENARVEALQLLRPPAPPPELTWEEILADDPYSDEEIWKDIDYAAESSEDDLLPPKKEPVKPSPPTSVEDDDTYDPEGCVVLVDTDAVADLLEAQFWKHRNEANDEKIEITELQAVRETLFMLAGLQTSLFHADKRVRPEYKLGHAMPKTANSLFSEFGDIGRKINHLREWVKRPSSLPLVQTFESAVVKRLSSWDRSLTTLQRHYLVPETPTPVSLLDLHDTIRSLSRPILRLAQLVEEVEPQLLVNPFVHLEVLYDQINLAQMTLEKDVFDYLSRIFFECLQTYLKPMRRWMAFGELGLNDETFFVFENDSGSEASSLWHDRFVLRRGQENKLRSPAFLEPAAQRIFNTGKSVVFLKELGIHTSRLPAMVGEPRLDHDAVCGTSVDMPLSPFSELLQAAFQTWIGSKYSLASTVLREYLLTDCGLVTILDHFRTVYLSANGSVFQDFANAVFERMDASQRAWNDRFLLTELARGIFATALPRSESERLAVRSVRRNSKSASDSIKALAYISIDYAVTPLAPHEHHPTLLPPHLPTTLHLPPANLPCKIPPPTHSPSSILRLTDPRLRQQAYKLRHRLIWLADTLRAYLSETVIAPSFTAMTTAITRAEDIDEMSSLHMRYVARLQEQALLSDNLRPIHRAIIALLDLAVLFSNSLSEARDKTKPSKPMDPPKKSTRHRPSTAGSETADDRDVSDSSNAGDDEDSGEVPSTPQNHANNTTTTNLPIPSLHTQNPSPSKASVTANQLPTTTPNNP</sequence>
<accession>A0AAN6RCT7</accession>
<dbReference type="Gene3D" id="1.20.120.1900">
    <property type="entry name" value="Gamma-tubulin complex, C-terminal domain"/>
    <property type="match status" value="1"/>
</dbReference>
<keyword evidence="3 5" id="KW-0493">Microtubule</keyword>
<dbReference type="GO" id="GO:0043015">
    <property type="term" value="F:gamma-tubulin binding"/>
    <property type="evidence" value="ECO:0007669"/>
    <property type="project" value="InterPro"/>
</dbReference>